<dbReference type="RefSeq" id="WP_085464243.1">
    <property type="nucleotide sequence ID" value="NZ_FXBL01000004.1"/>
</dbReference>
<reference evidence="8 9" key="1">
    <citation type="submission" date="2017-04" db="EMBL/GenBank/DDBJ databases">
        <authorList>
            <person name="Afonso C.L."/>
            <person name="Miller P.J."/>
            <person name="Scott M.A."/>
            <person name="Spackman E."/>
            <person name="Goraichik I."/>
            <person name="Dimitrov K.M."/>
            <person name="Suarez D.L."/>
            <person name="Swayne D.E."/>
        </authorList>
    </citation>
    <scope>NUCLEOTIDE SEQUENCE [LARGE SCALE GENOMIC DNA]</scope>
    <source>
        <strain evidence="8 9">B5P</strain>
    </source>
</reference>
<dbReference type="PANTHER" id="PTHR33452:SF1">
    <property type="entry name" value="INNER MEMBRANE PROTEIN YPHA-RELATED"/>
    <property type="match status" value="1"/>
</dbReference>
<evidence type="ECO:0000313" key="9">
    <source>
        <dbReference type="Proteomes" id="UP000193083"/>
    </source>
</evidence>
<proteinExistence type="inferred from homology"/>
<feature type="transmembrane region" description="Helical" evidence="7">
    <location>
        <begin position="104"/>
        <end position="127"/>
    </location>
</feature>
<evidence type="ECO:0000256" key="3">
    <source>
        <dbReference type="ARBA" id="ARBA00022475"/>
    </source>
</evidence>
<dbReference type="GO" id="GO:0005886">
    <property type="term" value="C:plasma membrane"/>
    <property type="evidence" value="ECO:0007669"/>
    <property type="project" value="UniProtKB-SubCell"/>
</dbReference>
<dbReference type="InterPro" id="IPR051907">
    <property type="entry name" value="DoxX-like_oxidoreductase"/>
</dbReference>
<protein>
    <submittedName>
        <fullName evidence="8">Putative oxidoreductase</fullName>
    </submittedName>
</protein>
<keyword evidence="6 7" id="KW-0472">Membrane</keyword>
<keyword evidence="3" id="KW-1003">Cell membrane</keyword>
<evidence type="ECO:0000256" key="1">
    <source>
        <dbReference type="ARBA" id="ARBA00004651"/>
    </source>
</evidence>
<dbReference type="EMBL" id="FXBL01000004">
    <property type="protein sequence ID" value="SMH39968.1"/>
    <property type="molecule type" value="Genomic_DNA"/>
</dbReference>
<comment type="similarity">
    <text evidence="2">Belongs to the DoxX family.</text>
</comment>
<evidence type="ECO:0000313" key="8">
    <source>
        <dbReference type="EMBL" id="SMH39968.1"/>
    </source>
</evidence>
<accession>A0A1X7NQN5</accession>
<feature type="transmembrane region" description="Helical" evidence="7">
    <location>
        <begin position="31"/>
        <end position="53"/>
    </location>
</feature>
<evidence type="ECO:0000256" key="7">
    <source>
        <dbReference type="SAM" id="Phobius"/>
    </source>
</evidence>
<evidence type="ECO:0000256" key="5">
    <source>
        <dbReference type="ARBA" id="ARBA00022989"/>
    </source>
</evidence>
<name>A0A1X7NQN5_9HYPH</name>
<feature type="transmembrane region" description="Helical" evidence="7">
    <location>
        <begin position="7"/>
        <end position="25"/>
    </location>
</feature>
<keyword evidence="9" id="KW-1185">Reference proteome</keyword>
<keyword evidence="5 7" id="KW-1133">Transmembrane helix</keyword>
<evidence type="ECO:0000256" key="6">
    <source>
        <dbReference type="ARBA" id="ARBA00023136"/>
    </source>
</evidence>
<dbReference type="InterPro" id="IPR032808">
    <property type="entry name" value="DoxX"/>
</dbReference>
<dbReference type="AlphaFoldDB" id="A0A1X7NQN5"/>
<feature type="transmembrane region" description="Helical" evidence="7">
    <location>
        <begin position="60"/>
        <end position="84"/>
    </location>
</feature>
<dbReference type="OrthoDB" id="9810206at2"/>
<dbReference type="PANTHER" id="PTHR33452">
    <property type="entry name" value="OXIDOREDUCTASE CATD-RELATED"/>
    <property type="match status" value="1"/>
</dbReference>
<keyword evidence="4 7" id="KW-0812">Transmembrane</keyword>
<evidence type="ECO:0000256" key="4">
    <source>
        <dbReference type="ARBA" id="ARBA00022692"/>
    </source>
</evidence>
<evidence type="ECO:0000256" key="2">
    <source>
        <dbReference type="ARBA" id="ARBA00006679"/>
    </source>
</evidence>
<gene>
    <name evidence="8" type="ORF">SAMN02982922_2242</name>
</gene>
<dbReference type="Proteomes" id="UP000193083">
    <property type="component" value="Unassembled WGS sequence"/>
</dbReference>
<comment type="subcellular location">
    <subcellularLocation>
        <location evidence="1">Cell membrane</location>
        <topology evidence="1">Multi-pass membrane protein</topology>
    </subcellularLocation>
</comment>
<organism evidence="8 9">
    <name type="scientific">Mesorhizobium australicum</name>
    <dbReference type="NCBI Taxonomy" id="536018"/>
    <lineage>
        <taxon>Bacteria</taxon>
        <taxon>Pseudomonadati</taxon>
        <taxon>Pseudomonadota</taxon>
        <taxon>Alphaproteobacteria</taxon>
        <taxon>Hyphomicrobiales</taxon>
        <taxon>Phyllobacteriaceae</taxon>
        <taxon>Mesorhizobium</taxon>
    </lineage>
</organism>
<sequence length="140" mass="14343">MTNAGLLVARIMIALMFLASGYGALMDLSAASAYFGGLGLPVPLLVAVGTGLFEIAAGALLVVGFQTRIVAAVLAAFCLFATYVGHYGQTADAFTHQQMLLKDIAVAGGLILVALFGGGVLSLDAWLARRNKVSPLAENG</sequence>
<dbReference type="Pfam" id="PF07681">
    <property type="entry name" value="DoxX"/>
    <property type="match status" value="1"/>
</dbReference>